<dbReference type="GO" id="GO:0005840">
    <property type="term" value="C:ribosome"/>
    <property type="evidence" value="ECO:0007669"/>
    <property type="project" value="UniProtKB-KW"/>
</dbReference>
<dbReference type="SUPFAM" id="SSF160369">
    <property type="entry name" value="Ribosomal protein L10-like"/>
    <property type="match status" value="1"/>
</dbReference>
<evidence type="ECO:0000256" key="1">
    <source>
        <dbReference type="ARBA" id="ARBA00008889"/>
    </source>
</evidence>
<dbReference type="AlphaFoldDB" id="A0A7R9XQ71"/>
<keyword evidence="3" id="KW-0687">Ribonucleoprotein</keyword>
<reference evidence="5" key="1">
    <citation type="submission" date="2021-01" db="EMBL/GenBank/DDBJ databases">
        <authorList>
            <person name="Corre E."/>
            <person name="Pelletier E."/>
            <person name="Niang G."/>
            <person name="Scheremetjew M."/>
            <person name="Finn R."/>
            <person name="Kale V."/>
            <person name="Holt S."/>
            <person name="Cochrane G."/>
            <person name="Meng A."/>
            <person name="Brown T."/>
            <person name="Cohen L."/>
        </authorList>
    </citation>
    <scope>NUCLEOTIDE SEQUENCE</scope>
    <source>
        <strain evidence="5">Clade-A-BCC118000</strain>
    </source>
</reference>
<comment type="similarity">
    <text evidence="1">Belongs to the universal ribosomal protein uL10 family.</text>
</comment>
<dbReference type="Gene3D" id="3.30.70.1730">
    <property type="match status" value="1"/>
</dbReference>
<dbReference type="EMBL" id="HBDX01000680">
    <property type="protein sequence ID" value="CAD8219894.1"/>
    <property type="molecule type" value="Transcribed_RNA"/>
</dbReference>
<evidence type="ECO:0000313" key="5">
    <source>
        <dbReference type="EMBL" id="CAD8219894.1"/>
    </source>
</evidence>
<proteinExistence type="inferred from homology"/>
<protein>
    <recommendedName>
        <fullName evidence="6">Plastid ribosomal protein L10</fullName>
    </recommendedName>
</protein>
<name>A0A7R9XQ71_9CHLO</name>
<evidence type="ECO:0008006" key="6">
    <source>
        <dbReference type="Google" id="ProtNLM"/>
    </source>
</evidence>
<dbReference type="InterPro" id="IPR001790">
    <property type="entry name" value="Ribosomal_uL10"/>
</dbReference>
<dbReference type="InterPro" id="IPR043141">
    <property type="entry name" value="Ribosomal_uL10-like_sf"/>
</dbReference>
<feature type="region of interest" description="Disordered" evidence="4">
    <location>
        <begin position="1"/>
        <end position="25"/>
    </location>
</feature>
<dbReference type="NCBIfam" id="NF000955">
    <property type="entry name" value="PRK00099.1-1"/>
    <property type="match status" value="1"/>
</dbReference>
<dbReference type="Pfam" id="PF00466">
    <property type="entry name" value="Ribosomal_L10"/>
    <property type="match status" value="1"/>
</dbReference>
<sequence length="212" mass="22790">MRASLAPRPCSQTTTNARSQPSRGALQVVGAATKAKKNRDLERLRELASAEETFLVAGFNYKGLTVKDMITFRRALPEGSHIMVAKNTLLRKALEGTAFEPLSECSTGMNAWVFVDENVAPTMKAVKALTKVWNKAGKEVAFTGACMDGQFIAANKIEPLENLPTKIDLITKIAVGIKQVPTKLARGTKGNANKLGYAAKAIAEGKSDLIQA</sequence>
<dbReference type="PANTHER" id="PTHR11560">
    <property type="entry name" value="39S RIBOSOMAL PROTEIN L10, MITOCHONDRIAL"/>
    <property type="match status" value="1"/>
</dbReference>
<feature type="compositionally biased region" description="Polar residues" evidence="4">
    <location>
        <begin position="10"/>
        <end position="22"/>
    </location>
</feature>
<evidence type="ECO:0000256" key="3">
    <source>
        <dbReference type="ARBA" id="ARBA00023274"/>
    </source>
</evidence>
<evidence type="ECO:0000256" key="4">
    <source>
        <dbReference type="SAM" id="MobiDB-lite"/>
    </source>
</evidence>
<dbReference type="InterPro" id="IPR047865">
    <property type="entry name" value="Ribosomal_uL10_bac_type"/>
</dbReference>
<accession>A0A7R9XQ71</accession>
<evidence type="ECO:0000256" key="2">
    <source>
        <dbReference type="ARBA" id="ARBA00022980"/>
    </source>
</evidence>
<dbReference type="OMA" id="PAAIKPY"/>
<gene>
    <name evidence="5" type="ORF">OLUC0939_LOCUS613</name>
</gene>
<keyword evidence="2" id="KW-0689">Ribosomal protein</keyword>
<dbReference type="GO" id="GO:1990904">
    <property type="term" value="C:ribonucleoprotein complex"/>
    <property type="evidence" value="ECO:0007669"/>
    <property type="project" value="UniProtKB-KW"/>
</dbReference>
<organism evidence="5">
    <name type="scientific">Ostreococcus sp. 'lucimarinus'</name>
    <dbReference type="NCBI Taxonomy" id="242159"/>
    <lineage>
        <taxon>Eukaryota</taxon>
        <taxon>Viridiplantae</taxon>
        <taxon>Chlorophyta</taxon>
        <taxon>Mamiellophyceae</taxon>
        <taxon>Mamiellales</taxon>
        <taxon>Bathycoccaceae</taxon>
        <taxon>Ostreococcus</taxon>
    </lineage>
</organism>
<dbReference type="CDD" id="cd05797">
    <property type="entry name" value="Ribosomal_L10"/>
    <property type="match status" value="1"/>
</dbReference>